<comment type="caution">
    <text evidence="1">The sequence shown here is derived from an EMBL/GenBank/DDBJ whole genome shotgun (WGS) entry which is preliminary data.</text>
</comment>
<name>A0A7J7SK65_RHIFE</name>
<proteinExistence type="predicted"/>
<dbReference type="Proteomes" id="UP000585614">
    <property type="component" value="Unassembled WGS sequence"/>
</dbReference>
<accession>A0A7J7SK65</accession>
<gene>
    <name evidence="1" type="ORF">mRhiFer1_009179</name>
</gene>
<sequence length="133" mass="14521">MVVTLTRAEPSCSSAKILHAESGFQYRESLVLLGLDDFAQFLPNWQCFCQEQDDFPATGMVSVDNVGGLQKLDASNRMSMAFFSMNGIPENHTVAPGTATRRSKELLAPLALDVAQERKGAEKSDWNTGPLTP</sequence>
<evidence type="ECO:0000313" key="1">
    <source>
        <dbReference type="EMBL" id="KAF6288467.1"/>
    </source>
</evidence>
<protein>
    <submittedName>
        <fullName evidence="1">Uncharacterized protein</fullName>
    </submittedName>
</protein>
<organism evidence="1 2">
    <name type="scientific">Rhinolophus ferrumequinum</name>
    <name type="common">Greater horseshoe bat</name>
    <dbReference type="NCBI Taxonomy" id="59479"/>
    <lineage>
        <taxon>Eukaryota</taxon>
        <taxon>Metazoa</taxon>
        <taxon>Chordata</taxon>
        <taxon>Craniata</taxon>
        <taxon>Vertebrata</taxon>
        <taxon>Euteleostomi</taxon>
        <taxon>Mammalia</taxon>
        <taxon>Eutheria</taxon>
        <taxon>Laurasiatheria</taxon>
        <taxon>Chiroptera</taxon>
        <taxon>Yinpterochiroptera</taxon>
        <taxon>Rhinolophoidea</taxon>
        <taxon>Rhinolophidae</taxon>
        <taxon>Rhinolophinae</taxon>
        <taxon>Rhinolophus</taxon>
    </lineage>
</organism>
<dbReference type="EMBL" id="JACAGC010000022">
    <property type="protein sequence ID" value="KAF6288467.1"/>
    <property type="molecule type" value="Genomic_DNA"/>
</dbReference>
<dbReference type="AlphaFoldDB" id="A0A7J7SK65"/>
<reference evidence="1 2" key="1">
    <citation type="journal article" date="2020" name="Nature">
        <title>Six reference-quality genomes reveal evolution of bat adaptations.</title>
        <authorList>
            <person name="Jebb D."/>
            <person name="Huang Z."/>
            <person name="Pippel M."/>
            <person name="Hughes G.M."/>
            <person name="Lavrichenko K."/>
            <person name="Devanna P."/>
            <person name="Winkler S."/>
            <person name="Jermiin L.S."/>
            <person name="Skirmuntt E.C."/>
            <person name="Katzourakis A."/>
            <person name="Burkitt-Gray L."/>
            <person name="Ray D.A."/>
            <person name="Sullivan K.A.M."/>
            <person name="Roscito J.G."/>
            <person name="Kirilenko B.M."/>
            <person name="Davalos L.M."/>
            <person name="Corthals A.P."/>
            <person name="Power M.L."/>
            <person name="Jones G."/>
            <person name="Ransome R.D."/>
            <person name="Dechmann D.K.N."/>
            <person name="Locatelli A.G."/>
            <person name="Puechmaille S.J."/>
            <person name="Fedrigo O."/>
            <person name="Jarvis E.D."/>
            <person name="Hiller M."/>
            <person name="Vernes S.C."/>
            <person name="Myers E.W."/>
            <person name="Teeling E.C."/>
        </authorList>
    </citation>
    <scope>NUCLEOTIDE SEQUENCE [LARGE SCALE GENOMIC DNA]</scope>
    <source>
        <strain evidence="1">MRhiFer1</strain>
        <tissue evidence="1">Lung</tissue>
    </source>
</reference>
<evidence type="ECO:0000313" key="2">
    <source>
        <dbReference type="Proteomes" id="UP000585614"/>
    </source>
</evidence>